<evidence type="ECO:0008006" key="22">
    <source>
        <dbReference type="Google" id="ProtNLM"/>
    </source>
</evidence>
<dbReference type="GO" id="GO:0090263">
    <property type="term" value="P:positive regulation of canonical Wnt signaling pathway"/>
    <property type="evidence" value="ECO:0007669"/>
    <property type="project" value="TreeGrafter"/>
</dbReference>
<dbReference type="InterPro" id="IPR057244">
    <property type="entry name" value="GAIN_B"/>
</dbReference>
<dbReference type="Pfam" id="PF13855">
    <property type="entry name" value="LRR_8"/>
    <property type="match status" value="1"/>
</dbReference>
<reference evidence="20" key="2">
    <citation type="submission" date="2025-08" db="UniProtKB">
        <authorList>
            <consortium name="Ensembl"/>
        </authorList>
    </citation>
    <scope>IDENTIFICATION</scope>
</reference>
<evidence type="ECO:0000256" key="10">
    <source>
        <dbReference type="ARBA" id="ARBA00023180"/>
    </source>
</evidence>
<dbReference type="AlphaFoldDB" id="A0A665W1C3"/>
<evidence type="ECO:0000256" key="1">
    <source>
        <dbReference type="ARBA" id="ARBA00004141"/>
    </source>
</evidence>
<dbReference type="InterPro" id="IPR003599">
    <property type="entry name" value="Ig_sub"/>
</dbReference>
<evidence type="ECO:0000256" key="8">
    <source>
        <dbReference type="ARBA" id="ARBA00023157"/>
    </source>
</evidence>
<dbReference type="Pfam" id="PF01825">
    <property type="entry name" value="GPS"/>
    <property type="match status" value="1"/>
</dbReference>
<feature type="transmembrane region" description="Helical" evidence="14">
    <location>
        <begin position="759"/>
        <end position="782"/>
    </location>
</feature>
<feature type="compositionally biased region" description="Polar residues" evidence="13">
    <location>
        <begin position="1228"/>
        <end position="1239"/>
    </location>
</feature>
<dbReference type="PANTHER" id="PTHR45930:SF1">
    <property type="entry name" value="ADHESION G PROTEIN-COUPLED RECEPTOR A2"/>
    <property type="match status" value="1"/>
</dbReference>
<keyword evidence="12" id="KW-0393">Immunoglobulin domain</keyword>
<dbReference type="GO" id="GO:0004930">
    <property type="term" value="F:G protein-coupled receptor activity"/>
    <property type="evidence" value="ECO:0007669"/>
    <property type="project" value="UniProtKB-KW"/>
</dbReference>
<dbReference type="PROSITE" id="PS50261">
    <property type="entry name" value="G_PROTEIN_RECEP_F2_4"/>
    <property type="match status" value="1"/>
</dbReference>
<dbReference type="Pfam" id="PF00002">
    <property type="entry name" value="7tm_2"/>
    <property type="match status" value="1"/>
</dbReference>
<dbReference type="SUPFAM" id="SSF111418">
    <property type="entry name" value="Hormone receptor domain"/>
    <property type="match status" value="1"/>
</dbReference>
<dbReference type="InterPro" id="IPR017981">
    <property type="entry name" value="GPCR_2-like_7TM"/>
</dbReference>
<dbReference type="SUPFAM" id="SSF48726">
    <property type="entry name" value="Immunoglobulin"/>
    <property type="match status" value="1"/>
</dbReference>
<dbReference type="PROSITE" id="PS00650">
    <property type="entry name" value="G_PROTEIN_RECEP_F2_2"/>
    <property type="match status" value="1"/>
</dbReference>
<name>A0A665W1C3_ECHNA</name>
<dbReference type="GO" id="GO:0005886">
    <property type="term" value="C:plasma membrane"/>
    <property type="evidence" value="ECO:0007669"/>
    <property type="project" value="TreeGrafter"/>
</dbReference>
<evidence type="ECO:0000259" key="18">
    <source>
        <dbReference type="PROSITE" id="PS50261"/>
    </source>
</evidence>
<dbReference type="InterPro" id="IPR013783">
    <property type="entry name" value="Ig-like_fold"/>
</dbReference>
<evidence type="ECO:0000256" key="15">
    <source>
        <dbReference type="SAM" id="SignalP"/>
    </source>
</evidence>
<keyword evidence="7 14" id="KW-0472">Membrane</keyword>
<evidence type="ECO:0000256" key="9">
    <source>
        <dbReference type="ARBA" id="ARBA00023170"/>
    </source>
</evidence>
<dbReference type="Gene3D" id="3.80.10.10">
    <property type="entry name" value="Ribonuclease Inhibitor"/>
    <property type="match status" value="1"/>
</dbReference>
<evidence type="ECO:0000256" key="4">
    <source>
        <dbReference type="ARBA" id="ARBA00022729"/>
    </source>
</evidence>
<keyword evidence="21" id="KW-1185">Reference proteome</keyword>
<dbReference type="PROSITE" id="PS50227">
    <property type="entry name" value="G_PROTEIN_RECEP_F2_3"/>
    <property type="match status" value="1"/>
</dbReference>
<dbReference type="GO" id="GO:0007417">
    <property type="term" value="P:central nervous system development"/>
    <property type="evidence" value="ECO:0007669"/>
    <property type="project" value="TreeGrafter"/>
</dbReference>
<dbReference type="Ensembl" id="ENSENLT00000038591.1">
    <property type="protein sequence ID" value="ENSENLP00000037578.1"/>
    <property type="gene ID" value="ENSENLG00000015908.1"/>
</dbReference>
<dbReference type="SMART" id="SM00409">
    <property type="entry name" value="IG"/>
    <property type="match status" value="1"/>
</dbReference>
<feature type="compositionally biased region" description="Low complexity" evidence="13">
    <location>
        <begin position="1037"/>
        <end position="1054"/>
    </location>
</feature>
<feature type="transmembrane region" description="Helical" evidence="14">
    <location>
        <begin position="726"/>
        <end position="747"/>
    </location>
</feature>
<dbReference type="InterPro" id="IPR001611">
    <property type="entry name" value="Leu-rich_rpt"/>
</dbReference>
<dbReference type="Gene3D" id="1.20.1070.10">
    <property type="entry name" value="Rhodopsin 7-helix transmembrane proteins"/>
    <property type="match status" value="1"/>
</dbReference>
<dbReference type="GO" id="GO:0007166">
    <property type="term" value="P:cell surface receptor signaling pathway"/>
    <property type="evidence" value="ECO:0007669"/>
    <property type="project" value="InterPro"/>
</dbReference>
<feature type="transmembrane region" description="Helical" evidence="14">
    <location>
        <begin position="794"/>
        <end position="815"/>
    </location>
</feature>
<dbReference type="Proteomes" id="UP000472264">
    <property type="component" value="Chromosome 9"/>
</dbReference>
<dbReference type="PROSITE" id="PS50835">
    <property type="entry name" value="IG_LIKE"/>
    <property type="match status" value="1"/>
</dbReference>
<dbReference type="InterPro" id="IPR007110">
    <property type="entry name" value="Ig-like_dom"/>
</dbReference>
<feature type="transmembrane region" description="Helical" evidence="14">
    <location>
        <begin position="842"/>
        <end position="860"/>
    </location>
</feature>
<gene>
    <name evidence="20" type="primary">adgra2</name>
</gene>
<keyword evidence="5 14" id="KW-1133">Transmembrane helix</keyword>
<evidence type="ECO:0000256" key="7">
    <source>
        <dbReference type="ARBA" id="ARBA00023136"/>
    </source>
</evidence>
<keyword evidence="9" id="KW-0675">Receptor</keyword>
<reference evidence="20" key="3">
    <citation type="submission" date="2025-09" db="UniProtKB">
        <authorList>
            <consortium name="Ensembl"/>
        </authorList>
    </citation>
    <scope>IDENTIFICATION</scope>
</reference>
<feature type="transmembrane region" description="Helical" evidence="14">
    <location>
        <begin position="961"/>
        <end position="984"/>
    </location>
</feature>
<evidence type="ECO:0000313" key="21">
    <source>
        <dbReference type="Proteomes" id="UP000472264"/>
    </source>
</evidence>
<dbReference type="InterPro" id="IPR036445">
    <property type="entry name" value="GPCR_2_extracell_dom_sf"/>
</dbReference>
<evidence type="ECO:0000259" key="19">
    <source>
        <dbReference type="PROSITE" id="PS50835"/>
    </source>
</evidence>
<keyword evidence="3 14" id="KW-0812">Transmembrane</keyword>
<evidence type="ECO:0000256" key="6">
    <source>
        <dbReference type="ARBA" id="ARBA00023040"/>
    </source>
</evidence>
<keyword evidence="8" id="KW-1015">Disulfide bond</keyword>
<reference evidence="20" key="1">
    <citation type="submission" date="2021-04" db="EMBL/GenBank/DDBJ databases">
        <authorList>
            <consortium name="Wellcome Sanger Institute Data Sharing"/>
        </authorList>
    </citation>
    <scope>NUCLEOTIDE SEQUENCE [LARGE SCALE GENOMIC DNA]</scope>
</reference>
<evidence type="ECO:0000256" key="12">
    <source>
        <dbReference type="ARBA" id="ARBA00023319"/>
    </source>
</evidence>
<feature type="signal peptide" evidence="15">
    <location>
        <begin position="1"/>
        <end position="48"/>
    </location>
</feature>
<feature type="transmembrane region" description="Helical" evidence="14">
    <location>
        <begin position="990"/>
        <end position="1009"/>
    </location>
</feature>
<dbReference type="Gene3D" id="4.10.1240.10">
    <property type="entry name" value="GPCR, family 2, extracellular hormone receptor domain"/>
    <property type="match status" value="1"/>
</dbReference>
<feature type="domain" description="GAIN-B" evidence="16">
    <location>
        <begin position="557"/>
        <end position="713"/>
    </location>
</feature>
<dbReference type="PANTHER" id="PTHR45930">
    <property type="entry name" value="G-PROTEIN COUPLED RECEPTOR 124-LIKE PROTEIN"/>
    <property type="match status" value="1"/>
</dbReference>
<dbReference type="Pfam" id="PF26588">
    <property type="entry name" value="GAIN_ADGRA3"/>
    <property type="match status" value="1"/>
</dbReference>
<dbReference type="InterPro" id="IPR046338">
    <property type="entry name" value="GAIN_dom_sf"/>
</dbReference>
<dbReference type="SUPFAM" id="SSF52058">
    <property type="entry name" value="L domain-like"/>
    <property type="match status" value="1"/>
</dbReference>
<feature type="region of interest" description="Disordered" evidence="13">
    <location>
        <begin position="1225"/>
        <end position="1251"/>
    </location>
</feature>
<evidence type="ECO:0000256" key="13">
    <source>
        <dbReference type="SAM" id="MobiDB-lite"/>
    </source>
</evidence>
<dbReference type="InterPro" id="IPR017983">
    <property type="entry name" value="GPCR_2_secretin-like_CS"/>
</dbReference>
<keyword evidence="10" id="KW-0325">Glycoprotein</keyword>
<accession>A0A665W1C3</accession>
<dbReference type="InterPro" id="IPR032675">
    <property type="entry name" value="LRR_dom_sf"/>
</dbReference>
<dbReference type="Gene3D" id="2.60.220.50">
    <property type="match status" value="1"/>
</dbReference>
<dbReference type="GO" id="GO:1990909">
    <property type="term" value="C:Wnt signalosome"/>
    <property type="evidence" value="ECO:0007669"/>
    <property type="project" value="TreeGrafter"/>
</dbReference>
<dbReference type="InterPro" id="IPR000832">
    <property type="entry name" value="GPCR_2_secretin-like"/>
</dbReference>
<comment type="subcellular location">
    <subcellularLocation>
        <location evidence="1">Membrane</location>
        <topology evidence="1">Multi-pass membrane protein</topology>
    </subcellularLocation>
</comment>
<evidence type="ECO:0000259" key="17">
    <source>
        <dbReference type="PROSITE" id="PS50227"/>
    </source>
</evidence>
<sequence length="1251" mass="136146">MTGGGGAAEVRSSRRTMFAPGVGISPLPGRLVLMLLLLSAAGPRLSEACPGALASTSGCSCTDERPKAHGVQASGRRVSCSKEELSEPPDPGLLPNRTPTHLTFHTCRDLSNNRIGCLTADMFLGLTNLTKLNLSGNIISTMDSGVFQELPSLKLVNFNSDHLSCDCGLRWVPGFFRSSSARLGEETLCAYPRSLRGKPLRGLKENHLSCDGPLELHTLSLLPSQRQVVFKGDRLPFHCTAALVDKITTLHWRHNGQLVTSDPQMGVQLENSVLHDCTFITSELILFNVHVEASGEWECVVSTGRGNTSRVVEIVVLENSASFCPEDKVINNRGEFRWPRTLAGITSHQYCLQLRYPSLSVEGGMEQKKASRYCDRSGKWQEGDYSNCHYTNGITRVLHTFILRPINASNAVTVAHQVRTYTLEAAGFTDSVDVLYVAQMMEKFMEYVRQQRELSEVLVEMGSNLMQVDDQILALAQREKRACSSIVYSLETLAWPQLHSHAQDFYMVSRNIVMEAHLIRPAHFTGITCTAYQRRDVSGGNLGVEMGEPAHEQQLLFRCTTGSHNTSLNNFLLKNSVALASVTLPPTLFPPDATADCKLQVIAFRTGSFFPLSGSSNNSGEPSRRRSVNTPVIFVGLDGCTMWNHSEPIWVSLRHLSPGTDAVAAQWSLKGLEKQGGWSQEGCQLVHSDSSTSTMRCSLLSNYAVLQEVPDFPNSTHNSVRVLHPVVYACTALLLLCLFTIIITHILHHSSIHISRKSWHTLLNTCFHIAMTTAIYAGGISLTSYPVVCQAVGIALHYSSLSTLLWIGVSARVIYKEAVWRLPRQLEGEPPAPPTQRPMLRFYLIAGGVPLIICGITAAVNVNNYGDNSPYCWLVWRPSLGSFFVPAGLSVLVTWIYFLCTVFRLRHRVAKECTGTTLSSPVTESQPALAGSTSLLSTDSVVGPINPVVAPEDQYSLKTQYLVLVATHFLFVVLWCCGAMAMWLTGHNSLLFSCLYGMAATVLGVFLVVHHCFRRLDVQASWLACCPGYHRSHPIDSHNSSSARSSSTPSGISSVGPGPCKLTNLLQVAQDNSNNTSRAPAGNNTSTSTDNITKPTNNIVPTINSAAPLHPQRRKVSSRTKQGNSQYHHRGEGRGHYRLKALRTAGGGGSLGALGPSEGSDGGSSGSPAMHGAQRRCSSRDNLKLAAAAERDTKRCSYPLNSVTTTVPGAAAPNGTLKNSVLELEQDMSGTDQSQSSVGMKSGLWKSETTV</sequence>
<dbReference type="PROSITE" id="PS50221">
    <property type="entry name" value="GAIN_B"/>
    <property type="match status" value="1"/>
</dbReference>
<feature type="chain" id="PRO_5025416159" description="Adhesion G protein-coupled receptor A2" evidence="15">
    <location>
        <begin position="49"/>
        <end position="1251"/>
    </location>
</feature>
<dbReference type="Gene3D" id="2.60.40.10">
    <property type="entry name" value="Immunoglobulins"/>
    <property type="match status" value="1"/>
</dbReference>
<evidence type="ECO:0000256" key="2">
    <source>
        <dbReference type="ARBA" id="ARBA00007343"/>
    </source>
</evidence>
<dbReference type="InterPro" id="IPR001879">
    <property type="entry name" value="GPCR_2_extracellular_dom"/>
</dbReference>
<evidence type="ECO:0000256" key="5">
    <source>
        <dbReference type="ARBA" id="ARBA00022989"/>
    </source>
</evidence>
<feature type="region of interest" description="Disordered" evidence="13">
    <location>
        <begin position="1073"/>
        <end position="1178"/>
    </location>
</feature>
<feature type="domain" description="G-protein coupled receptors family 2 profile 1" evidence="17">
    <location>
        <begin position="298"/>
        <end position="392"/>
    </location>
</feature>
<keyword evidence="11" id="KW-0807">Transducer</keyword>
<feature type="compositionally biased region" description="Polar residues" evidence="13">
    <location>
        <begin position="1073"/>
        <end position="1105"/>
    </location>
</feature>
<evidence type="ECO:0000256" key="14">
    <source>
        <dbReference type="SAM" id="Phobius"/>
    </source>
</evidence>
<feature type="domain" description="G-protein coupled receptors family 2 profile 2" evidence="18">
    <location>
        <begin position="720"/>
        <end position="1015"/>
    </location>
</feature>
<dbReference type="InterPro" id="IPR051963">
    <property type="entry name" value="Adhesion_GPCR_A"/>
</dbReference>
<comment type="similarity">
    <text evidence="2">Belongs to the G-protein coupled receptor 2 family. Adhesion G-protein coupled receptor (ADGR) subfamily.</text>
</comment>
<organism evidence="20 21">
    <name type="scientific">Echeneis naucrates</name>
    <name type="common">Live sharksucker</name>
    <dbReference type="NCBI Taxonomy" id="173247"/>
    <lineage>
        <taxon>Eukaryota</taxon>
        <taxon>Metazoa</taxon>
        <taxon>Chordata</taxon>
        <taxon>Craniata</taxon>
        <taxon>Vertebrata</taxon>
        <taxon>Euteleostomi</taxon>
        <taxon>Actinopterygii</taxon>
        <taxon>Neopterygii</taxon>
        <taxon>Teleostei</taxon>
        <taxon>Neoteleostei</taxon>
        <taxon>Acanthomorphata</taxon>
        <taxon>Carangaria</taxon>
        <taxon>Carangiformes</taxon>
        <taxon>Echeneidae</taxon>
        <taxon>Echeneis</taxon>
    </lineage>
</organism>
<proteinExistence type="inferred from homology"/>
<feature type="domain" description="Ig-like" evidence="19">
    <location>
        <begin position="213"/>
        <end position="315"/>
    </location>
</feature>
<dbReference type="PROSITE" id="PS51450">
    <property type="entry name" value="LRR"/>
    <property type="match status" value="1"/>
</dbReference>
<feature type="transmembrane region" description="Helical" evidence="14">
    <location>
        <begin position="880"/>
        <end position="900"/>
    </location>
</feature>
<evidence type="ECO:0000256" key="3">
    <source>
        <dbReference type="ARBA" id="ARBA00022692"/>
    </source>
</evidence>
<protein>
    <recommendedName>
        <fullName evidence="22">Adhesion G protein-coupled receptor A2</fullName>
    </recommendedName>
</protein>
<evidence type="ECO:0000259" key="16">
    <source>
        <dbReference type="PROSITE" id="PS50221"/>
    </source>
</evidence>
<keyword evidence="6" id="KW-0297">G-protein coupled receptor</keyword>
<keyword evidence="4 15" id="KW-0732">Signal</keyword>
<dbReference type="InterPro" id="IPR058808">
    <property type="entry name" value="GAIN_ADGRA2/3"/>
</dbReference>
<feature type="region of interest" description="Disordered" evidence="13">
    <location>
        <begin position="1035"/>
        <end position="1055"/>
    </location>
</feature>
<dbReference type="GO" id="GO:0002040">
    <property type="term" value="P:sprouting angiogenesis"/>
    <property type="evidence" value="ECO:0007669"/>
    <property type="project" value="TreeGrafter"/>
</dbReference>
<evidence type="ECO:0000313" key="20">
    <source>
        <dbReference type="Ensembl" id="ENSENLP00000037578.1"/>
    </source>
</evidence>
<dbReference type="InterPro" id="IPR000203">
    <property type="entry name" value="GPS"/>
</dbReference>
<dbReference type="InterPro" id="IPR036179">
    <property type="entry name" value="Ig-like_dom_sf"/>
</dbReference>
<evidence type="ECO:0000256" key="11">
    <source>
        <dbReference type="ARBA" id="ARBA00023224"/>
    </source>
</evidence>